<keyword evidence="2" id="KW-1185">Reference proteome</keyword>
<evidence type="ECO:0008006" key="3">
    <source>
        <dbReference type="Google" id="ProtNLM"/>
    </source>
</evidence>
<dbReference type="PROSITE" id="PS51257">
    <property type="entry name" value="PROKAR_LIPOPROTEIN"/>
    <property type="match status" value="1"/>
</dbReference>
<accession>A0ABP3VHF3</accession>
<dbReference type="EMBL" id="BAAAGG010000005">
    <property type="protein sequence ID" value="GAA0759417.1"/>
    <property type="molecule type" value="Genomic_DNA"/>
</dbReference>
<sequence length="123" mass="14459">MRYLLIILFSVILVSCYNPQRECKDFKTGTFEFETYLDGDLVKTTFIRNDSIEVEIYKNKKDTASIRWINDCEYVLKSLNPINRAEKQPIHMKIISTSNNSYTFKYSIVGKNEKQKGRVTKID</sequence>
<dbReference type="RefSeq" id="WP_224454276.1">
    <property type="nucleotide sequence ID" value="NZ_BAAAGG010000005.1"/>
</dbReference>
<organism evidence="1 2">
    <name type="scientific">Psychroflexus lacisalsi</name>
    <dbReference type="NCBI Taxonomy" id="503928"/>
    <lineage>
        <taxon>Bacteria</taxon>
        <taxon>Pseudomonadati</taxon>
        <taxon>Bacteroidota</taxon>
        <taxon>Flavobacteriia</taxon>
        <taxon>Flavobacteriales</taxon>
        <taxon>Flavobacteriaceae</taxon>
        <taxon>Psychroflexus</taxon>
    </lineage>
</organism>
<dbReference type="Proteomes" id="UP001500185">
    <property type="component" value="Unassembled WGS sequence"/>
</dbReference>
<protein>
    <recommendedName>
        <fullName evidence="3">DNA topoisomerase IV</fullName>
    </recommendedName>
</protein>
<name>A0ABP3VHF3_9FLAO</name>
<proteinExistence type="predicted"/>
<evidence type="ECO:0000313" key="2">
    <source>
        <dbReference type="Proteomes" id="UP001500185"/>
    </source>
</evidence>
<gene>
    <name evidence="1" type="ORF">GCM10009433_17580</name>
</gene>
<evidence type="ECO:0000313" key="1">
    <source>
        <dbReference type="EMBL" id="GAA0759417.1"/>
    </source>
</evidence>
<comment type="caution">
    <text evidence="1">The sequence shown here is derived from an EMBL/GenBank/DDBJ whole genome shotgun (WGS) entry which is preliminary data.</text>
</comment>
<reference evidence="2" key="1">
    <citation type="journal article" date="2019" name="Int. J. Syst. Evol. Microbiol.">
        <title>The Global Catalogue of Microorganisms (GCM) 10K type strain sequencing project: providing services to taxonomists for standard genome sequencing and annotation.</title>
        <authorList>
            <consortium name="The Broad Institute Genomics Platform"/>
            <consortium name="The Broad Institute Genome Sequencing Center for Infectious Disease"/>
            <person name="Wu L."/>
            <person name="Ma J."/>
        </authorList>
    </citation>
    <scope>NUCLEOTIDE SEQUENCE [LARGE SCALE GENOMIC DNA]</scope>
    <source>
        <strain evidence="2">JCM 16231</strain>
    </source>
</reference>